<evidence type="ECO:0000256" key="3">
    <source>
        <dbReference type="ARBA" id="ARBA00022552"/>
    </source>
</evidence>
<dbReference type="PANTHER" id="PTHR33692:SF1">
    <property type="entry name" value="RIBOSOME MATURATION FACTOR RIMM"/>
    <property type="match status" value="1"/>
</dbReference>
<evidence type="ECO:0000313" key="8">
    <source>
        <dbReference type="EMBL" id="CRX37281.1"/>
    </source>
</evidence>
<dbReference type="SUPFAM" id="SSF50346">
    <property type="entry name" value="PRC-barrel domain"/>
    <property type="match status" value="1"/>
</dbReference>
<comment type="subunit">
    <text evidence="5">Binds ribosomal protein uS19.</text>
</comment>
<organism evidence="8 9">
    <name type="scientific">Candidatus Hepatoplasma crinochetorum</name>
    <dbReference type="NCBI Taxonomy" id="295596"/>
    <lineage>
        <taxon>Bacteria</taxon>
        <taxon>Bacillati</taxon>
        <taxon>Mycoplasmatota</taxon>
        <taxon>Mollicutes</taxon>
        <taxon>Candidatus Hepatoplasmataceae</taxon>
        <taxon>Candidatus Hepatoplasma</taxon>
    </lineage>
</organism>
<comment type="subcellular location">
    <subcellularLocation>
        <location evidence="5">Cytoplasm</location>
    </subcellularLocation>
</comment>
<keyword evidence="4 5" id="KW-0143">Chaperone</keyword>
<evidence type="ECO:0000259" key="6">
    <source>
        <dbReference type="Pfam" id="PF01782"/>
    </source>
</evidence>
<dbReference type="Pfam" id="PF01782">
    <property type="entry name" value="RimM"/>
    <property type="match status" value="1"/>
</dbReference>
<keyword evidence="9" id="KW-1185">Reference proteome</keyword>
<dbReference type="InterPro" id="IPR027275">
    <property type="entry name" value="PRC-brl_dom"/>
</dbReference>
<evidence type="ECO:0000313" key="9">
    <source>
        <dbReference type="Proteomes" id="UP000242141"/>
    </source>
</evidence>
<dbReference type="InterPro" id="IPR036976">
    <property type="entry name" value="RimM_N_sf"/>
</dbReference>
<dbReference type="GO" id="GO:0006364">
    <property type="term" value="P:rRNA processing"/>
    <property type="evidence" value="ECO:0007669"/>
    <property type="project" value="UniProtKB-UniRule"/>
</dbReference>
<accession>A0A0G7ZNH4</accession>
<gene>
    <name evidence="5" type="primary">rimM</name>
    <name evidence="8" type="ORF">HEPPS_05110</name>
</gene>
<evidence type="ECO:0000256" key="1">
    <source>
        <dbReference type="ARBA" id="ARBA00022490"/>
    </source>
</evidence>
<dbReference type="EMBL" id="CWGI01000001">
    <property type="protein sequence ID" value="CRX37281.1"/>
    <property type="molecule type" value="Genomic_DNA"/>
</dbReference>
<evidence type="ECO:0000259" key="7">
    <source>
        <dbReference type="Pfam" id="PF05239"/>
    </source>
</evidence>
<feature type="domain" description="PRC-barrel" evidence="7">
    <location>
        <begin position="98"/>
        <end position="171"/>
    </location>
</feature>
<proteinExistence type="inferred from homology"/>
<dbReference type="InterPro" id="IPR011961">
    <property type="entry name" value="RimM"/>
</dbReference>
<dbReference type="Pfam" id="PF05239">
    <property type="entry name" value="PRC"/>
    <property type="match status" value="1"/>
</dbReference>
<comment type="similarity">
    <text evidence="5">Belongs to the RimM family.</text>
</comment>
<dbReference type="SUPFAM" id="SSF50447">
    <property type="entry name" value="Translation proteins"/>
    <property type="match status" value="1"/>
</dbReference>
<dbReference type="HAMAP" id="MF_00014">
    <property type="entry name" value="Ribosome_mat_RimM"/>
    <property type="match status" value="1"/>
</dbReference>
<evidence type="ECO:0000256" key="5">
    <source>
        <dbReference type="HAMAP-Rule" id="MF_00014"/>
    </source>
</evidence>
<evidence type="ECO:0000256" key="2">
    <source>
        <dbReference type="ARBA" id="ARBA00022517"/>
    </source>
</evidence>
<feature type="domain" description="RimM N-terminal" evidence="6">
    <location>
        <begin position="16"/>
        <end position="90"/>
    </location>
</feature>
<keyword evidence="2 5" id="KW-0690">Ribosome biogenesis</keyword>
<dbReference type="AlphaFoldDB" id="A0A0G7ZNH4"/>
<dbReference type="PANTHER" id="PTHR33692">
    <property type="entry name" value="RIBOSOME MATURATION FACTOR RIMM"/>
    <property type="match status" value="1"/>
</dbReference>
<dbReference type="InterPro" id="IPR009000">
    <property type="entry name" value="Transl_B-barrel_sf"/>
</dbReference>
<sequence length="179" mass="20806">MMQKQKAKKQNNLIWLGTIVNTHGLKGEVRILTNSDDITKTFAIGTEIFLENNQKLIIKSYRSHRNFVLVIFEGIDIIEKAEKLKGKKIYRISTLNPEEEFYLKDLIDAKVINNNDQEIGTVIDLLHQIAYDSIIIKLKTNNKIINIPLIDEFFVDFDATKKIVYVKLSKEFINMDVNY</sequence>
<dbReference type="Gene3D" id="2.40.30.60">
    <property type="entry name" value="RimM"/>
    <property type="match status" value="1"/>
</dbReference>
<dbReference type="Proteomes" id="UP000242141">
    <property type="component" value="Unassembled WGS sequence"/>
</dbReference>
<name>A0A0G7ZNH4_9MOLU</name>
<dbReference type="GO" id="GO:0005737">
    <property type="term" value="C:cytoplasm"/>
    <property type="evidence" value="ECO:0007669"/>
    <property type="project" value="UniProtKB-SubCell"/>
</dbReference>
<evidence type="ECO:0000256" key="4">
    <source>
        <dbReference type="ARBA" id="ARBA00023186"/>
    </source>
</evidence>
<dbReference type="InterPro" id="IPR011033">
    <property type="entry name" value="PRC_barrel-like_sf"/>
</dbReference>
<dbReference type="NCBIfam" id="TIGR02273">
    <property type="entry name" value="16S_RimM"/>
    <property type="match status" value="1"/>
</dbReference>
<protein>
    <recommendedName>
        <fullName evidence="5">Ribosome maturation factor RimM</fullName>
    </recommendedName>
</protein>
<keyword evidence="1 5" id="KW-0963">Cytoplasm</keyword>
<comment type="function">
    <text evidence="5">An accessory protein needed during the final step in the assembly of 30S ribosomal subunit, possibly for assembly of the head region. Essential for efficient processing of 16S rRNA. May be needed both before and after RbfA during the maturation of 16S rRNA. It has affinity for free ribosomal 30S subunits but not for 70S ribosomes.</text>
</comment>
<dbReference type="GO" id="GO:0005840">
    <property type="term" value="C:ribosome"/>
    <property type="evidence" value="ECO:0007669"/>
    <property type="project" value="InterPro"/>
</dbReference>
<dbReference type="GO" id="GO:0042274">
    <property type="term" value="P:ribosomal small subunit biogenesis"/>
    <property type="evidence" value="ECO:0007669"/>
    <property type="project" value="UniProtKB-UniRule"/>
</dbReference>
<dbReference type="GO" id="GO:0043022">
    <property type="term" value="F:ribosome binding"/>
    <property type="evidence" value="ECO:0007669"/>
    <property type="project" value="InterPro"/>
</dbReference>
<comment type="domain">
    <text evidence="5">The PRC barrel domain binds ribosomal protein uS19.</text>
</comment>
<dbReference type="Gene3D" id="2.30.30.240">
    <property type="entry name" value="PRC-barrel domain"/>
    <property type="match status" value="1"/>
</dbReference>
<keyword evidence="3 5" id="KW-0698">rRNA processing</keyword>
<reference evidence="9" key="1">
    <citation type="submission" date="2015-05" db="EMBL/GenBank/DDBJ databases">
        <authorList>
            <person name="Collingro A."/>
        </authorList>
    </citation>
    <scope>NUCLEOTIDE SEQUENCE [LARGE SCALE GENOMIC DNA]</scope>
    <source>
        <strain evidence="9">Ps</strain>
    </source>
</reference>
<dbReference type="InterPro" id="IPR002676">
    <property type="entry name" value="RimM_N"/>
</dbReference>